<protein>
    <submittedName>
        <fullName evidence="9">Choline-sulfatase</fullName>
    </submittedName>
</protein>
<dbReference type="GO" id="GO:0046872">
    <property type="term" value="F:metal ion binding"/>
    <property type="evidence" value="ECO:0007669"/>
    <property type="project" value="UniProtKB-KW"/>
</dbReference>
<reference evidence="9 10" key="1">
    <citation type="submission" date="2019-04" db="EMBL/GenBank/DDBJ databases">
        <authorList>
            <person name="Van Vliet M D."/>
        </authorList>
    </citation>
    <scope>NUCLEOTIDE SEQUENCE [LARGE SCALE GENOMIC DNA]</scope>
    <source>
        <strain evidence="9 10">F1</strain>
    </source>
</reference>
<proteinExistence type="inferred from homology"/>
<keyword evidence="10" id="KW-1185">Reference proteome</keyword>
<dbReference type="SUPFAM" id="SSF53649">
    <property type="entry name" value="Alkaline phosphatase-like"/>
    <property type="match status" value="1"/>
</dbReference>
<keyword evidence="6" id="KW-0106">Calcium</keyword>
<dbReference type="Gene3D" id="3.40.720.10">
    <property type="entry name" value="Alkaline Phosphatase, subunit A"/>
    <property type="match status" value="1"/>
</dbReference>
<comment type="cofactor">
    <cofactor evidence="1">
        <name>Ca(2+)</name>
        <dbReference type="ChEBI" id="CHEBI:29108"/>
    </cofactor>
</comment>
<organism evidence="9 10">
    <name type="scientific">Pontiella desulfatans</name>
    <dbReference type="NCBI Taxonomy" id="2750659"/>
    <lineage>
        <taxon>Bacteria</taxon>
        <taxon>Pseudomonadati</taxon>
        <taxon>Kiritimatiellota</taxon>
        <taxon>Kiritimatiellia</taxon>
        <taxon>Kiritimatiellales</taxon>
        <taxon>Pontiellaceae</taxon>
        <taxon>Pontiella</taxon>
    </lineage>
</organism>
<evidence type="ECO:0000256" key="1">
    <source>
        <dbReference type="ARBA" id="ARBA00001913"/>
    </source>
</evidence>
<sequence>MQNLFFYAGLMLLATLTNASERPNVLFIFADDMNSYAVRDLGVEVKTPYLDKLKDQSITFEHAHCAAPVCTPSRAAMFSGLFPHTTGVYLNGNGFWEKSELIKNCEPFPELFKRSGYTTFGRGKLTHDSSSKAHDKRMWSTPETGNGGFGPFPEEEFQLSGKFFSVKEWDGPDTDFPDVKSAAQAIGFLEKHKGDKPFMMMVGLWRPHTPFTAPKRFFDLYDPASLTLPPGYVEGDMDDVPPRGIHYSRVYGSRWDKHGVANEADWRRVLHGYLACTSFADDTTGRIIEALDAAGLGENTIVIFSSDNGFHMGEKHHFGKYTLWENSAQVPFLVRMPQNKNAGATCSATISLVDLYPTLKELCLLDEPKHKLDGDSFAAQLHDPSKGWNRPAITSYAEHEATLRDETWRYIHYADGTEELYNLKKDPFELTNLATNPETKAVREKLKAELPKTFAPSQGGRDG</sequence>
<feature type="signal peptide" evidence="7">
    <location>
        <begin position="1"/>
        <end position="19"/>
    </location>
</feature>
<name>A0A6C2U0J2_PONDE</name>
<feature type="domain" description="Sulfatase N-terminal" evidence="8">
    <location>
        <begin position="23"/>
        <end position="361"/>
    </location>
</feature>
<dbReference type="GO" id="GO:0005737">
    <property type="term" value="C:cytoplasm"/>
    <property type="evidence" value="ECO:0007669"/>
    <property type="project" value="TreeGrafter"/>
</dbReference>
<evidence type="ECO:0000256" key="7">
    <source>
        <dbReference type="SAM" id="SignalP"/>
    </source>
</evidence>
<keyword evidence="3" id="KW-0479">Metal-binding</keyword>
<feature type="chain" id="PRO_5028990076" evidence="7">
    <location>
        <begin position="20"/>
        <end position="463"/>
    </location>
</feature>
<keyword evidence="5" id="KW-0378">Hydrolase</keyword>
<dbReference type="PANTHER" id="PTHR45953:SF1">
    <property type="entry name" value="IDURONATE 2-SULFATASE"/>
    <property type="match status" value="1"/>
</dbReference>
<dbReference type="GO" id="GO:0004423">
    <property type="term" value="F:iduronate-2-sulfatase activity"/>
    <property type="evidence" value="ECO:0007669"/>
    <property type="project" value="InterPro"/>
</dbReference>
<evidence type="ECO:0000313" key="10">
    <source>
        <dbReference type="Proteomes" id="UP000366872"/>
    </source>
</evidence>
<dbReference type="InterPro" id="IPR017850">
    <property type="entry name" value="Alkaline_phosphatase_core_sf"/>
</dbReference>
<gene>
    <name evidence="9" type="primary">betC_34</name>
    <name evidence="9" type="ORF">PDESU_01895</name>
</gene>
<dbReference type="EMBL" id="CAAHFG010000001">
    <property type="protein sequence ID" value="VGO13339.1"/>
    <property type="molecule type" value="Genomic_DNA"/>
</dbReference>
<dbReference type="AlphaFoldDB" id="A0A6C2U0J2"/>
<keyword evidence="4 7" id="KW-0732">Signal</keyword>
<evidence type="ECO:0000256" key="6">
    <source>
        <dbReference type="ARBA" id="ARBA00022837"/>
    </source>
</evidence>
<dbReference type="Proteomes" id="UP000366872">
    <property type="component" value="Unassembled WGS sequence"/>
</dbReference>
<comment type="similarity">
    <text evidence="2">Belongs to the sulfatase family.</text>
</comment>
<evidence type="ECO:0000313" key="9">
    <source>
        <dbReference type="EMBL" id="VGO13339.1"/>
    </source>
</evidence>
<evidence type="ECO:0000256" key="5">
    <source>
        <dbReference type="ARBA" id="ARBA00022801"/>
    </source>
</evidence>
<dbReference type="RefSeq" id="WP_136078916.1">
    <property type="nucleotide sequence ID" value="NZ_CAAHFG010000001.1"/>
</dbReference>
<evidence type="ECO:0000259" key="8">
    <source>
        <dbReference type="Pfam" id="PF00884"/>
    </source>
</evidence>
<dbReference type="InterPro" id="IPR035874">
    <property type="entry name" value="IDS"/>
</dbReference>
<evidence type="ECO:0000256" key="4">
    <source>
        <dbReference type="ARBA" id="ARBA00022729"/>
    </source>
</evidence>
<dbReference type="CDD" id="cd16030">
    <property type="entry name" value="iduronate-2-sulfatase"/>
    <property type="match status" value="1"/>
</dbReference>
<accession>A0A6C2U0J2</accession>
<dbReference type="Pfam" id="PF00884">
    <property type="entry name" value="Sulfatase"/>
    <property type="match status" value="1"/>
</dbReference>
<dbReference type="PANTHER" id="PTHR45953">
    <property type="entry name" value="IDURONATE 2-SULFATASE"/>
    <property type="match status" value="1"/>
</dbReference>
<evidence type="ECO:0000256" key="2">
    <source>
        <dbReference type="ARBA" id="ARBA00008779"/>
    </source>
</evidence>
<evidence type="ECO:0000256" key="3">
    <source>
        <dbReference type="ARBA" id="ARBA00022723"/>
    </source>
</evidence>
<dbReference type="InterPro" id="IPR000917">
    <property type="entry name" value="Sulfatase_N"/>
</dbReference>